<dbReference type="Gramene" id="ESQ43540">
    <property type="protein sequence ID" value="ESQ43540"/>
    <property type="gene ID" value="EUTSA_v10015323mg"/>
</dbReference>
<dbReference type="Pfam" id="PF00125">
    <property type="entry name" value="Histone"/>
    <property type="match status" value="1"/>
</dbReference>
<keyword evidence="5" id="KW-0804">Transcription</keyword>
<dbReference type="GO" id="GO:0000981">
    <property type="term" value="F:DNA-binding transcription factor activity, RNA polymerase II-specific"/>
    <property type="evidence" value="ECO:0007669"/>
    <property type="project" value="TreeGrafter"/>
</dbReference>
<keyword evidence="11" id="KW-1185">Reference proteome</keyword>
<dbReference type="CDD" id="cd22908">
    <property type="entry name" value="HFD_NFYC-like"/>
    <property type="match status" value="1"/>
</dbReference>
<evidence type="ECO:0000256" key="4">
    <source>
        <dbReference type="ARBA" id="ARBA00023159"/>
    </source>
</evidence>
<feature type="domain" description="Core Histone H2A/H2B/H3" evidence="9">
    <location>
        <begin position="46"/>
        <end position="119"/>
    </location>
</feature>
<evidence type="ECO:0000313" key="11">
    <source>
        <dbReference type="Proteomes" id="UP000030689"/>
    </source>
</evidence>
<dbReference type="Gene3D" id="1.10.20.10">
    <property type="entry name" value="Histone, subunit A"/>
    <property type="match status" value="1"/>
</dbReference>
<evidence type="ECO:0000256" key="5">
    <source>
        <dbReference type="ARBA" id="ARBA00023163"/>
    </source>
</evidence>
<evidence type="ECO:0000256" key="1">
    <source>
        <dbReference type="ARBA" id="ARBA00004123"/>
    </source>
</evidence>
<dbReference type="SUPFAM" id="SSF47113">
    <property type="entry name" value="Histone-fold"/>
    <property type="match status" value="1"/>
</dbReference>
<keyword evidence="6" id="KW-0539">Nucleus</keyword>
<dbReference type="GO" id="GO:0000978">
    <property type="term" value="F:RNA polymerase II cis-regulatory region sequence-specific DNA binding"/>
    <property type="evidence" value="ECO:0007669"/>
    <property type="project" value="TreeGrafter"/>
</dbReference>
<dbReference type="eggNOG" id="KOG1657">
    <property type="taxonomic scope" value="Eukaryota"/>
</dbReference>
<feature type="region of interest" description="Disordered" evidence="8">
    <location>
        <begin position="182"/>
        <end position="203"/>
    </location>
</feature>
<gene>
    <name evidence="10" type="ORF">EUTSA_v10015323mg</name>
</gene>
<keyword evidence="3" id="KW-0238">DNA-binding</keyword>
<comment type="similarity">
    <text evidence="7">Belongs to the NFYC/HAP5 subunit family.</text>
</comment>
<dbReference type="GO" id="GO:0005634">
    <property type="term" value="C:nucleus"/>
    <property type="evidence" value="ECO:0007669"/>
    <property type="project" value="UniProtKB-SubCell"/>
</dbReference>
<sequence>MENNNHQPPPQPSQPPMYSQPPHTAAFNPVLQQQNQALKNFWLQQMESVEDFKIHQLPLARIKKIMKSDSDVRMISAEAPIVFAKACEMFIVDLTMRSWLHAEENKRRTLQKPDISAAVARNFAYDFLIDVVPRDESLAAVDPDFVAVPHPDGGGVPYYYPPVIDGSGMYAPYPGQSWPVSWPAVSGDGEEETVQCGENSGGK</sequence>
<dbReference type="Proteomes" id="UP000030689">
    <property type="component" value="Unassembled WGS sequence"/>
</dbReference>
<dbReference type="STRING" id="72664.V4KZY0"/>
<dbReference type="GO" id="GO:0046982">
    <property type="term" value="F:protein heterodimerization activity"/>
    <property type="evidence" value="ECO:0007669"/>
    <property type="project" value="InterPro"/>
</dbReference>
<dbReference type="InterPro" id="IPR050568">
    <property type="entry name" value="Transcr_DNA_Rep_Reg"/>
</dbReference>
<dbReference type="PANTHER" id="PTHR10252:SF39">
    <property type="entry name" value="NUCLEAR TRANSCRIPTION FACTOR Y SUBUNIT C-6"/>
    <property type="match status" value="1"/>
</dbReference>
<organism evidence="10 11">
    <name type="scientific">Eutrema salsugineum</name>
    <name type="common">Saltwater cress</name>
    <name type="synonym">Sisymbrium salsugineum</name>
    <dbReference type="NCBI Taxonomy" id="72664"/>
    <lineage>
        <taxon>Eukaryota</taxon>
        <taxon>Viridiplantae</taxon>
        <taxon>Streptophyta</taxon>
        <taxon>Embryophyta</taxon>
        <taxon>Tracheophyta</taxon>
        <taxon>Spermatophyta</taxon>
        <taxon>Magnoliopsida</taxon>
        <taxon>eudicotyledons</taxon>
        <taxon>Gunneridae</taxon>
        <taxon>Pentapetalae</taxon>
        <taxon>rosids</taxon>
        <taxon>malvids</taxon>
        <taxon>Brassicales</taxon>
        <taxon>Brassicaceae</taxon>
        <taxon>Eutremeae</taxon>
        <taxon>Eutrema</taxon>
    </lineage>
</organism>
<evidence type="ECO:0000256" key="8">
    <source>
        <dbReference type="SAM" id="MobiDB-lite"/>
    </source>
</evidence>
<dbReference type="FunFam" id="1.10.20.10:FF:000006">
    <property type="entry name" value="Nuclear transcription factor Y subunit gamma"/>
    <property type="match status" value="1"/>
</dbReference>
<dbReference type="AlphaFoldDB" id="V4KZY0"/>
<evidence type="ECO:0000313" key="10">
    <source>
        <dbReference type="EMBL" id="ESQ43540.1"/>
    </source>
</evidence>
<dbReference type="InterPro" id="IPR009072">
    <property type="entry name" value="Histone-fold"/>
</dbReference>
<dbReference type="KEGG" id="eus:EUTSA_v10015323mg"/>
<evidence type="ECO:0000256" key="3">
    <source>
        <dbReference type="ARBA" id="ARBA00023125"/>
    </source>
</evidence>
<dbReference type="InterPro" id="IPR007125">
    <property type="entry name" value="H2A/H2B/H3"/>
</dbReference>
<dbReference type="EMBL" id="KI517464">
    <property type="protein sequence ID" value="ESQ43540.1"/>
    <property type="molecule type" value="Genomic_DNA"/>
</dbReference>
<keyword evidence="4" id="KW-0010">Activator</keyword>
<dbReference type="OMA" id="CEMFIVD"/>
<evidence type="ECO:0000256" key="6">
    <source>
        <dbReference type="ARBA" id="ARBA00023242"/>
    </source>
</evidence>
<evidence type="ECO:0000256" key="2">
    <source>
        <dbReference type="ARBA" id="ARBA00023015"/>
    </source>
</evidence>
<evidence type="ECO:0000256" key="7">
    <source>
        <dbReference type="ARBA" id="ARBA00038129"/>
    </source>
</evidence>
<protein>
    <recommendedName>
        <fullName evidence="9">Core Histone H2A/H2B/H3 domain-containing protein</fullName>
    </recommendedName>
</protein>
<comment type="subcellular location">
    <subcellularLocation>
        <location evidence="1">Nucleus</location>
    </subcellularLocation>
</comment>
<feature type="region of interest" description="Disordered" evidence="8">
    <location>
        <begin position="1"/>
        <end position="24"/>
    </location>
</feature>
<accession>V4KZY0</accession>
<evidence type="ECO:0000259" key="9">
    <source>
        <dbReference type="Pfam" id="PF00125"/>
    </source>
</evidence>
<dbReference type="PANTHER" id="PTHR10252">
    <property type="entry name" value="HISTONE-LIKE TRANSCRIPTION FACTOR CCAAT-RELATED"/>
    <property type="match status" value="1"/>
</dbReference>
<reference evidence="10 11" key="1">
    <citation type="journal article" date="2013" name="Front. Plant Sci.">
        <title>The Reference Genome of the Halophytic Plant Eutrema salsugineum.</title>
        <authorList>
            <person name="Yang R."/>
            <person name="Jarvis D.E."/>
            <person name="Chen H."/>
            <person name="Beilstein M.A."/>
            <person name="Grimwood J."/>
            <person name="Jenkins J."/>
            <person name="Shu S."/>
            <person name="Prochnik S."/>
            <person name="Xin M."/>
            <person name="Ma C."/>
            <person name="Schmutz J."/>
            <person name="Wing R.A."/>
            <person name="Mitchell-Olds T."/>
            <person name="Schumaker K.S."/>
            <person name="Wang X."/>
        </authorList>
    </citation>
    <scope>NUCLEOTIDE SEQUENCE [LARGE SCALE GENOMIC DNA]</scope>
</reference>
<feature type="compositionally biased region" description="Pro residues" evidence="8">
    <location>
        <begin position="7"/>
        <end position="19"/>
    </location>
</feature>
<keyword evidence="2" id="KW-0805">Transcription regulation</keyword>
<dbReference type="OrthoDB" id="1272441at2759"/>
<proteinExistence type="inferred from homology"/>
<name>V4KZY0_EUTSA</name>